<dbReference type="AlphaFoldDB" id="A0A5J4Z574"/>
<keyword evidence="6 8" id="KW-0472">Membrane</keyword>
<protein>
    <submittedName>
        <fullName evidence="9">Uncharacterized protein</fullName>
    </submittedName>
</protein>
<dbReference type="PANTHER" id="PTHR13505">
    <property type="entry name" value="TRANSMEMBRANE PROTEIN 208"/>
    <property type="match status" value="1"/>
</dbReference>
<evidence type="ECO:0000313" key="9">
    <source>
        <dbReference type="EMBL" id="KAA8498358.1"/>
    </source>
</evidence>
<dbReference type="Pfam" id="PF05620">
    <property type="entry name" value="TMEM208_SND2"/>
    <property type="match status" value="1"/>
</dbReference>
<dbReference type="InterPro" id="IPR008506">
    <property type="entry name" value="SND2/TMEM208"/>
</dbReference>
<dbReference type="GO" id="GO:0005789">
    <property type="term" value="C:endoplasmic reticulum membrane"/>
    <property type="evidence" value="ECO:0007669"/>
    <property type="project" value="UniProtKB-SubCell"/>
</dbReference>
<evidence type="ECO:0000256" key="7">
    <source>
        <dbReference type="SAM" id="MobiDB-lite"/>
    </source>
</evidence>
<keyword evidence="4" id="KW-0256">Endoplasmic reticulum</keyword>
<dbReference type="GO" id="GO:0006624">
    <property type="term" value="P:vacuolar protein processing"/>
    <property type="evidence" value="ECO:0007669"/>
    <property type="project" value="TreeGrafter"/>
</dbReference>
<dbReference type="EMBL" id="VRMN01000001">
    <property type="protein sequence ID" value="KAA8498358.1"/>
    <property type="molecule type" value="Genomic_DNA"/>
</dbReference>
<proteinExistence type="inferred from homology"/>
<evidence type="ECO:0000256" key="8">
    <source>
        <dbReference type="SAM" id="Phobius"/>
    </source>
</evidence>
<gene>
    <name evidence="9" type="ORF">FVE85_5943</name>
</gene>
<evidence type="ECO:0000256" key="3">
    <source>
        <dbReference type="ARBA" id="ARBA00022692"/>
    </source>
</evidence>
<evidence type="ECO:0000256" key="2">
    <source>
        <dbReference type="ARBA" id="ARBA00009950"/>
    </source>
</evidence>
<evidence type="ECO:0000313" key="10">
    <source>
        <dbReference type="Proteomes" id="UP000324585"/>
    </source>
</evidence>
<dbReference type="GO" id="GO:0005773">
    <property type="term" value="C:vacuole"/>
    <property type="evidence" value="ECO:0007669"/>
    <property type="project" value="GOC"/>
</dbReference>
<dbReference type="PANTHER" id="PTHR13505:SF7">
    <property type="entry name" value="TRANSMEMBRANE PROTEIN 208"/>
    <property type="match status" value="1"/>
</dbReference>
<feature type="transmembrane region" description="Helical" evidence="8">
    <location>
        <begin position="130"/>
        <end position="146"/>
    </location>
</feature>
<sequence>MANASAKNRLRANRLRLRQLLILTCVVNVVYALGRCVSVSVRPAVVRLVAPDRGAWLVWLITDGILLTPMALLALWTKPSYSSTPPHDLLDAGMDITDSANWLAEYMHDVIYVAALSLGVSAFWRYGWTLLTLLPIGAAVLAYTASQKGNESTNAMATAMETQNTSNMSRKERRLEARQARKQN</sequence>
<name>A0A5J4Z574_PORPP</name>
<keyword evidence="3 8" id="KW-0812">Transmembrane</keyword>
<feature type="compositionally biased region" description="Basic and acidic residues" evidence="7">
    <location>
        <begin position="169"/>
        <end position="184"/>
    </location>
</feature>
<accession>A0A5J4Z574</accession>
<evidence type="ECO:0000256" key="1">
    <source>
        <dbReference type="ARBA" id="ARBA00004477"/>
    </source>
</evidence>
<comment type="caution">
    <text evidence="9">The sequence shown here is derived from an EMBL/GenBank/DDBJ whole genome shotgun (WGS) entry which is preliminary data.</text>
</comment>
<evidence type="ECO:0000256" key="5">
    <source>
        <dbReference type="ARBA" id="ARBA00022989"/>
    </source>
</evidence>
<reference evidence="10" key="1">
    <citation type="journal article" date="2019" name="Nat. Commun.">
        <title>Expansion of phycobilisome linker gene families in mesophilic red algae.</title>
        <authorList>
            <person name="Lee J."/>
            <person name="Kim D."/>
            <person name="Bhattacharya D."/>
            <person name="Yoon H.S."/>
        </authorList>
    </citation>
    <scope>NUCLEOTIDE SEQUENCE [LARGE SCALE GENOMIC DNA]</scope>
    <source>
        <strain evidence="10">CCMP 1328</strain>
    </source>
</reference>
<organism evidence="9 10">
    <name type="scientific">Porphyridium purpureum</name>
    <name type="common">Red alga</name>
    <name type="synonym">Porphyridium cruentum</name>
    <dbReference type="NCBI Taxonomy" id="35688"/>
    <lineage>
        <taxon>Eukaryota</taxon>
        <taxon>Rhodophyta</taxon>
        <taxon>Bangiophyceae</taxon>
        <taxon>Porphyridiales</taxon>
        <taxon>Porphyridiaceae</taxon>
        <taxon>Porphyridium</taxon>
    </lineage>
</organism>
<keyword evidence="10" id="KW-1185">Reference proteome</keyword>
<comment type="subcellular location">
    <subcellularLocation>
        <location evidence="1">Endoplasmic reticulum membrane</location>
        <topology evidence="1">Multi-pass membrane protein</topology>
    </subcellularLocation>
</comment>
<comment type="similarity">
    <text evidence="2">Belongs to the TMEM208 family.</text>
</comment>
<evidence type="ECO:0000256" key="6">
    <source>
        <dbReference type="ARBA" id="ARBA00023136"/>
    </source>
</evidence>
<keyword evidence="5 8" id="KW-1133">Transmembrane helix</keyword>
<feature type="transmembrane region" description="Helical" evidence="8">
    <location>
        <begin position="56"/>
        <end position="76"/>
    </location>
</feature>
<evidence type="ECO:0000256" key="4">
    <source>
        <dbReference type="ARBA" id="ARBA00022824"/>
    </source>
</evidence>
<dbReference type="Proteomes" id="UP000324585">
    <property type="component" value="Unassembled WGS sequence"/>
</dbReference>
<feature type="region of interest" description="Disordered" evidence="7">
    <location>
        <begin position="161"/>
        <end position="184"/>
    </location>
</feature>